<evidence type="ECO:0000256" key="11">
    <source>
        <dbReference type="PIRNR" id="PIRNR038922"/>
    </source>
</evidence>
<dbReference type="GO" id="GO:0005786">
    <property type="term" value="C:signal recognition particle, endoplasmic reticulum targeting"/>
    <property type="evidence" value="ECO:0007669"/>
    <property type="project" value="UniProtKB-UniRule"/>
</dbReference>
<evidence type="ECO:0000256" key="13">
    <source>
        <dbReference type="SAM" id="MobiDB-lite"/>
    </source>
</evidence>
<dbReference type="eggNOG" id="KOG2376">
    <property type="taxonomic scope" value="Eukaryota"/>
</dbReference>
<feature type="compositionally biased region" description="Basic and acidic residues" evidence="13">
    <location>
        <begin position="562"/>
        <end position="576"/>
    </location>
</feature>
<keyword evidence="7 12" id="KW-0802">TPR repeat</keyword>
<evidence type="ECO:0000256" key="3">
    <source>
        <dbReference type="ARBA" id="ARBA00007676"/>
    </source>
</evidence>
<dbReference type="PANTHER" id="PTHR14094">
    <property type="entry name" value="SIGNAL RECOGNITION PARTICLE 72"/>
    <property type="match status" value="1"/>
</dbReference>
<dbReference type="Pfam" id="PF08492">
    <property type="entry name" value="SRP72"/>
    <property type="match status" value="1"/>
</dbReference>
<keyword evidence="5 11" id="KW-0963">Cytoplasm</keyword>
<dbReference type="PIRSF" id="PIRSF038922">
    <property type="entry name" value="SRP72"/>
    <property type="match status" value="1"/>
</dbReference>
<dbReference type="HOGENOM" id="CLU_013808_1_0_1"/>
<reference evidence="16" key="1">
    <citation type="submission" date="2011-08" db="EMBL/GenBank/DDBJ databases">
        <authorList>
            <person name="Rombauts S."/>
        </authorList>
    </citation>
    <scope>NUCLEOTIDE SEQUENCE</scope>
    <source>
        <strain evidence="16">London</strain>
    </source>
</reference>
<dbReference type="Pfam" id="PF17004">
    <property type="entry name" value="SRP_TPR_like"/>
    <property type="match status" value="1"/>
</dbReference>
<dbReference type="InterPro" id="IPR019734">
    <property type="entry name" value="TPR_rpt"/>
</dbReference>
<dbReference type="InterPro" id="IPR013699">
    <property type="entry name" value="Signal_recog_part_SRP72_RNA-bd"/>
</dbReference>
<evidence type="ECO:0000256" key="9">
    <source>
        <dbReference type="ARBA" id="ARBA00023135"/>
    </source>
</evidence>
<protein>
    <recommendedName>
        <fullName evidence="4 11">Signal recognition particle subunit SRP72</fullName>
    </recommendedName>
</protein>
<dbReference type="GO" id="GO:0043022">
    <property type="term" value="F:ribosome binding"/>
    <property type="evidence" value="ECO:0007669"/>
    <property type="project" value="TreeGrafter"/>
</dbReference>
<dbReference type="EMBL" id="CAEY01001873">
    <property type="status" value="NOT_ANNOTATED_CDS"/>
    <property type="molecule type" value="Genomic_DNA"/>
</dbReference>
<dbReference type="AlphaFoldDB" id="T1K8B9"/>
<keyword evidence="9 11" id="KW-0733">Signal recognition particle</keyword>
<dbReference type="PROSITE" id="PS50005">
    <property type="entry name" value="TPR"/>
    <property type="match status" value="1"/>
</dbReference>
<dbReference type="OMA" id="NDMKVLA"/>
<name>T1K8B9_TETUR</name>
<evidence type="ECO:0000313" key="16">
    <source>
        <dbReference type="Proteomes" id="UP000015104"/>
    </source>
</evidence>
<dbReference type="GO" id="GO:0008312">
    <property type="term" value="F:7S RNA binding"/>
    <property type="evidence" value="ECO:0007669"/>
    <property type="project" value="InterPro"/>
</dbReference>
<comment type="subcellular location">
    <subcellularLocation>
        <location evidence="2 11">Cytoplasm</location>
    </subcellularLocation>
    <subcellularLocation>
        <location evidence="1">Endoplasmic reticulum</location>
    </subcellularLocation>
</comment>
<evidence type="ECO:0000256" key="5">
    <source>
        <dbReference type="ARBA" id="ARBA00022490"/>
    </source>
</evidence>
<dbReference type="SUPFAM" id="SSF48452">
    <property type="entry name" value="TPR-like"/>
    <property type="match status" value="2"/>
</dbReference>
<feature type="region of interest" description="Disordered" evidence="13">
    <location>
        <begin position="539"/>
        <end position="647"/>
    </location>
</feature>
<dbReference type="Gene3D" id="1.25.40.10">
    <property type="entry name" value="Tetratricopeptide repeat domain"/>
    <property type="match status" value="3"/>
</dbReference>
<keyword evidence="8" id="KW-0256">Endoplasmic reticulum</keyword>
<reference evidence="15" key="2">
    <citation type="submission" date="2015-06" db="UniProtKB">
        <authorList>
            <consortium name="EnsemblMetazoa"/>
        </authorList>
    </citation>
    <scope>IDENTIFICATION</scope>
</reference>
<evidence type="ECO:0000256" key="6">
    <source>
        <dbReference type="ARBA" id="ARBA00022737"/>
    </source>
</evidence>
<dbReference type="EnsemblMetazoa" id="tetur07g00770.1">
    <property type="protein sequence ID" value="tetur07g00770.1"/>
    <property type="gene ID" value="tetur07g00770"/>
</dbReference>
<feature type="compositionally biased region" description="Basic residues" evidence="13">
    <location>
        <begin position="550"/>
        <end position="561"/>
    </location>
</feature>
<evidence type="ECO:0000256" key="1">
    <source>
        <dbReference type="ARBA" id="ARBA00004240"/>
    </source>
</evidence>
<dbReference type="SMART" id="SM00028">
    <property type="entry name" value="TPR"/>
    <property type="match status" value="6"/>
</dbReference>
<keyword evidence="6" id="KW-0677">Repeat</keyword>
<evidence type="ECO:0000256" key="12">
    <source>
        <dbReference type="PROSITE-ProRule" id="PRU00339"/>
    </source>
</evidence>
<dbReference type="STRING" id="32264.T1K8B9"/>
<comment type="function">
    <text evidence="11">Component of the signal recognition particle (SRP) complex, a ribonucleoprotein complex that mediates the cotranslational targeting of secretory and membrane proteins to the endoplasmic reticulum (ER).</text>
</comment>
<evidence type="ECO:0000259" key="14">
    <source>
        <dbReference type="Pfam" id="PF08492"/>
    </source>
</evidence>
<dbReference type="InterPro" id="IPR011990">
    <property type="entry name" value="TPR-like_helical_dom_sf"/>
</dbReference>
<organism evidence="15 16">
    <name type="scientific">Tetranychus urticae</name>
    <name type="common">Two-spotted spider mite</name>
    <dbReference type="NCBI Taxonomy" id="32264"/>
    <lineage>
        <taxon>Eukaryota</taxon>
        <taxon>Metazoa</taxon>
        <taxon>Ecdysozoa</taxon>
        <taxon>Arthropoda</taxon>
        <taxon>Chelicerata</taxon>
        <taxon>Arachnida</taxon>
        <taxon>Acari</taxon>
        <taxon>Acariformes</taxon>
        <taxon>Trombidiformes</taxon>
        <taxon>Prostigmata</taxon>
        <taxon>Eleutherengona</taxon>
        <taxon>Raphignathae</taxon>
        <taxon>Tetranychoidea</taxon>
        <taxon>Tetranychidae</taxon>
        <taxon>Tetranychus</taxon>
    </lineage>
</organism>
<gene>
    <name evidence="15" type="primary">107361909</name>
</gene>
<feature type="compositionally biased region" description="Basic residues" evidence="13">
    <location>
        <begin position="636"/>
        <end position="647"/>
    </location>
</feature>
<dbReference type="KEGG" id="tut:107361909"/>
<evidence type="ECO:0000313" key="15">
    <source>
        <dbReference type="EnsemblMetazoa" id="tetur07g00770.1"/>
    </source>
</evidence>
<evidence type="ECO:0000256" key="7">
    <source>
        <dbReference type="ARBA" id="ARBA00022803"/>
    </source>
</evidence>
<keyword evidence="10 11" id="KW-0687">Ribonucleoprotein</keyword>
<sequence length="647" mass="73658">MSTNPDKKNLSTLFSDFVKYERINNYQQALKVADKILSLEKDNIKAGHCKVVCLIQESQFTEALDEITRNPALSEECIFEKAYCEYRLNKADDCLKTLDSHPEPDFREKELRCQALYRLEKYQEAYDLYLELLKESADDSDNEREANLAAVAAGLAQENPKAVENLPQLEERENFYEIYYNKACIELSRENYPGARQILNDAEEICRKSLEGEGWTEEEIDSELAIIRGQLGYVDQMLGDLDSASKMYNQALKLKPTDPLVIAVACNNIVTINKDQNIFDSRKKTKQALNEINNPKLSVSQRRSIVFNNCLLLLLTNQSDACRKQLIQFKTMFPEATVDSLVLEAALLRKERKVNDAIEILRKYKNYDPDNIEAPFIIIQLLLSEGRHKEALSQVTELQNKQKLALISIMVALHLNLEDKVGAIKVLKTAISWFQTNKPKGSELIILYRKAAKLMMENKDHKGAVVLLEELRKHNPDNPKVLAHLISAYSQIDPAKAKEIMQYLPPLEQEIAGVDVDALETSNWSLGAKYVKKITKVEPSPGNIKEDIKKTKKRKKKKQLPKKFDPDVDPNPERWLPRWQRSTYKKKKDKRGTQFVGKGTQGAVGGAEPEPTSKSSPKPGASNVEASPNLKGPRMAQKKQKKKPNRR</sequence>
<dbReference type="PANTHER" id="PTHR14094:SF9">
    <property type="entry name" value="SIGNAL RECOGNITION PARTICLE SUBUNIT SRP72"/>
    <property type="match status" value="1"/>
</dbReference>
<accession>T1K8B9</accession>
<feature type="repeat" description="TPR" evidence="12">
    <location>
        <begin position="225"/>
        <end position="258"/>
    </location>
</feature>
<keyword evidence="16" id="KW-1185">Reference proteome</keyword>
<dbReference type="Proteomes" id="UP000015104">
    <property type="component" value="Unassembled WGS sequence"/>
</dbReference>
<feature type="domain" description="Signal recognition particle SRP72 subunit RNA-binding" evidence="14">
    <location>
        <begin position="532"/>
        <end position="586"/>
    </location>
</feature>
<dbReference type="InterPro" id="IPR026270">
    <property type="entry name" value="SRP72"/>
</dbReference>
<evidence type="ECO:0000256" key="10">
    <source>
        <dbReference type="ARBA" id="ARBA00023274"/>
    </source>
</evidence>
<evidence type="ECO:0000256" key="8">
    <source>
        <dbReference type="ARBA" id="ARBA00022824"/>
    </source>
</evidence>
<dbReference type="InterPro" id="IPR031545">
    <property type="entry name" value="SRP72_TPR-like"/>
</dbReference>
<proteinExistence type="inferred from homology"/>
<dbReference type="GO" id="GO:0006614">
    <property type="term" value="P:SRP-dependent cotranslational protein targeting to membrane"/>
    <property type="evidence" value="ECO:0007669"/>
    <property type="project" value="UniProtKB-UniRule"/>
</dbReference>
<evidence type="ECO:0000256" key="2">
    <source>
        <dbReference type="ARBA" id="ARBA00004496"/>
    </source>
</evidence>
<feature type="compositionally biased region" description="Low complexity" evidence="13">
    <location>
        <begin position="608"/>
        <end position="619"/>
    </location>
</feature>
<comment type="similarity">
    <text evidence="3 11">Belongs to the SRP72 family.</text>
</comment>
<dbReference type="GO" id="GO:0005783">
    <property type="term" value="C:endoplasmic reticulum"/>
    <property type="evidence" value="ECO:0007669"/>
    <property type="project" value="UniProtKB-SubCell"/>
</dbReference>
<dbReference type="OrthoDB" id="5421607at2759"/>
<evidence type="ECO:0000256" key="4">
    <source>
        <dbReference type="ARBA" id="ARBA00018350"/>
    </source>
</evidence>
<dbReference type="FunFam" id="1.25.40.10:FF:000062">
    <property type="entry name" value="Signal recognition particle subunit SRP72"/>
    <property type="match status" value="1"/>
</dbReference>